<keyword evidence="4" id="KW-1185">Reference proteome</keyword>
<feature type="domain" description="Clr5" evidence="2">
    <location>
        <begin position="100"/>
        <end position="147"/>
    </location>
</feature>
<accession>A0AAD5WPJ5</accession>
<feature type="compositionally biased region" description="Polar residues" evidence="1">
    <location>
        <begin position="217"/>
        <end position="234"/>
    </location>
</feature>
<feature type="compositionally biased region" description="Basic residues" evidence="1">
    <location>
        <begin position="158"/>
        <end position="174"/>
    </location>
</feature>
<evidence type="ECO:0000259" key="2">
    <source>
        <dbReference type="Pfam" id="PF14420"/>
    </source>
</evidence>
<name>A0AAD5WPJ5_9PEZI</name>
<reference evidence="3" key="1">
    <citation type="submission" date="2022-07" db="EMBL/GenBank/DDBJ databases">
        <title>Draft genome sequence of Zalerion maritima ATCC 34329, a (micro)plastics degrading marine fungus.</title>
        <authorList>
            <person name="Paco A."/>
            <person name="Goncalves M.F.M."/>
            <person name="Rocha-Santos T.A.P."/>
            <person name="Alves A."/>
        </authorList>
    </citation>
    <scope>NUCLEOTIDE SEQUENCE</scope>
    <source>
        <strain evidence="3">ATCC 34329</strain>
    </source>
</reference>
<sequence length="670" mass="74577">MATQPPHQQFLDPNSSCNSTDGWSPASTVTAGRCPTPSTPLSHPVSLASEAGSVTGAPSSNHAEAGSEQAMSPPIMSPPPRPQDGYTASSLRSRKPGGPSEIEKHKEEIIKMYAASTNKAIRSTLMSRYNIRTTEKQLKRVLRIWKAYKNDRGIRKATIARKHNKPPRGSRGQRKQREQNAPRPPRRVENTPSNDSEDDSDIEEVFRREPMLDDDSSTILEYNSTPKVSNQPSLQVPRAQVPAPSSPALSIRGSSGPTLQIPASSPTAPFSGHNDNFSFSTSPLGQMASPIMPFSSTPPFPSMTPLSPSGSFKNPRDRIAQLFMEAVSRFPGVYKLHKAPDRNHWSVYRNLQNVHEQRLRQGVLVAQQDNDFAMLEETVTTQIVPMYEELDLLAVVGIVATFAALKSQNMIGALLYHLRTKIQSVPDRHRANMQAVLNCFRDLLIHHNGDAELFHEDLQSALSNIPPFIQNALGRQSLVGIHLIFLLNLGDTNDIMQEALADSNSNDAMLRLATSYLLAGKYIHSEGSTNPQTRRHVSDCYKTATHLNKMLDNQGVQENDERKQDLYHYLLRVGMWQVTCQMEERLQPGYYGADVAPPVALLEESILYGERCLEDGPQSPIVIQAVNMLIDMYAKAGDYWQAEVTGLRLQAVNEVRKRNRQRQQQQTGSH</sequence>
<organism evidence="3 4">
    <name type="scientific">Zalerion maritima</name>
    <dbReference type="NCBI Taxonomy" id="339359"/>
    <lineage>
        <taxon>Eukaryota</taxon>
        <taxon>Fungi</taxon>
        <taxon>Dikarya</taxon>
        <taxon>Ascomycota</taxon>
        <taxon>Pezizomycotina</taxon>
        <taxon>Sordariomycetes</taxon>
        <taxon>Lulworthiomycetidae</taxon>
        <taxon>Lulworthiales</taxon>
        <taxon>Lulworthiaceae</taxon>
        <taxon>Zalerion</taxon>
    </lineage>
</organism>
<feature type="compositionally biased region" description="Polar residues" evidence="1">
    <location>
        <begin position="252"/>
        <end position="273"/>
    </location>
</feature>
<evidence type="ECO:0000313" key="4">
    <source>
        <dbReference type="Proteomes" id="UP001201980"/>
    </source>
</evidence>
<gene>
    <name evidence="3" type="ORF">MKZ38_004423</name>
</gene>
<feature type="compositionally biased region" description="Polar residues" evidence="1">
    <location>
        <begin position="1"/>
        <end position="30"/>
    </location>
</feature>
<comment type="caution">
    <text evidence="3">The sequence shown here is derived from an EMBL/GenBank/DDBJ whole genome shotgun (WGS) entry which is preliminary data.</text>
</comment>
<dbReference type="EMBL" id="JAKWBI020000259">
    <property type="protein sequence ID" value="KAJ2897747.1"/>
    <property type="molecule type" value="Genomic_DNA"/>
</dbReference>
<feature type="region of interest" description="Disordered" evidence="1">
    <location>
        <begin position="1"/>
        <end position="105"/>
    </location>
</feature>
<feature type="region of interest" description="Disordered" evidence="1">
    <location>
        <begin position="155"/>
        <end position="273"/>
    </location>
</feature>
<evidence type="ECO:0000313" key="3">
    <source>
        <dbReference type="EMBL" id="KAJ2897747.1"/>
    </source>
</evidence>
<dbReference type="Pfam" id="PF14420">
    <property type="entry name" value="Clr5"/>
    <property type="match status" value="1"/>
</dbReference>
<protein>
    <recommendedName>
        <fullName evidence="2">Clr5 domain-containing protein</fullName>
    </recommendedName>
</protein>
<dbReference type="InterPro" id="IPR025676">
    <property type="entry name" value="Clr5_dom"/>
</dbReference>
<evidence type="ECO:0000256" key="1">
    <source>
        <dbReference type="SAM" id="MobiDB-lite"/>
    </source>
</evidence>
<dbReference type="AlphaFoldDB" id="A0AAD5WPJ5"/>
<proteinExistence type="predicted"/>
<dbReference type="Proteomes" id="UP001201980">
    <property type="component" value="Unassembled WGS sequence"/>
</dbReference>